<reference evidence="13" key="1">
    <citation type="journal article" date="2021" name="Mol. Ecol. Resour.">
        <title>Apolygus lucorum genome provides insights into omnivorousness and mesophyll feeding.</title>
        <authorList>
            <person name="Liu Y."/>
            <person name="Liu H."/>
            <person name="Wang H."/>
            <person name="Huang T."/>
            <person name="Liu B."/>
            <person name="Yang B."/>
            <person name="Yin L."/>
            <person name="Li B."/>
            <person name="Zhang Y."/>
            <person name="Zhang S."/>
            <person name="Jiang F."/>
            <person name="Zhang X."/>
            <person name="Ren Y."/>
            <person name="Wang B."/>
            <person name="Wang S."/>
            <person name="Lu Y."/>
            <person name="Wu K."/>
            <person name="Fan W."/>
            <person name="Wang G."/>
        </authorList>
    </citation>
    <scope>NUCLEOTIDE SEQUENCE</scope>
    <source>
        <strain evidence="13">12Hb</strain>
    </source>
</reference>
<accession>A0A8S9XBL2</accession>
<organism evidence="13 14">
    <name type="scientific">Apolygus lucorum</name>
    <name type="common">Small green plant bug</name>
    <name type="synonym">Lygocoris lucorum</name>
    <dbReference type="NCBI Taxonomy" id="248454"/>
    <lineage>
        <taxon>Eukaryota</taxon>
        <taxon>Metazoa</taxon>
        <taxon>Ecdysozoa</taxon>
        <taxon>Arthropoda</taxon>
        <taxon>Hexapoda</taxon>
        <taxon>Insecta</taxon>
        <taxon>Pterygota</taxon>
        <taxon>Neoptera</taxon>
        <taxon>Paraneoptera</taxon>
        <taxon>Hemiptera</taxon>
        <taxon>Heteroptera</taxon>
        <taxon>Panheteroptera</taxon>
        <taxon>Cimicomorpha</taxon>
        <taxon>Miridae</taxon>
        <taxon>Mirini</taxon>
        <taxon>Apolygus</taxon>
    </lineage>
</organism>
<evidence type="ECO:0000256" key="2">
    <source>
        <dbReference type="ARBA" id="ARBA00005766"/>
    </source>
</evidence>
<dbReference type="Pfam" id="PF05197">
    <property type="entry name" value="TRIC"/>
    <property type="match status" value="1"/>
</dbReference>
<feature type="transmembrane region" description="Helical" evidence="12">
    <location>
        <begin position="167"/>
        <end position="194"/>
    </location>
</feature>
<gene>
    <name evidence="13" type="ORF">GE061_017640</name>
</gene>
<keyword evidence="7" id="KW-0630">Potassium</keyword>
<evidence type="ECO:0000256" key="8">
    <source>
        <dbReference type="ARBA" id="ARBA00022989"/>
    </source>
</evidence>
<name>A0A8S9XBL2_APOLU</name>
<sequence length="289" mass="32631">MGDHVVWADVVPDVFRGLMMMLQDVSLVLENKIGLIFILDISNSLLSALSVHEDLGKDAKTFSRNKPFACWLSVVVNFFAGGIIANFLLGEPILAFLTDPIQIRNIYVLTAAWWFVFHAPFDLGYKTVHAFPIRLILSIMKEIYRSHKVHGGVSQIGKLYRSKPNHLLMMVIGTIKGNGAAFMLIVERIIRGIWVPSPELLQPSFTSKLSFLASAMFVLNLKNQIIPEDSLIAIVAAVFVFFKVKSMLFEGFDLFAPFEKTFSYLFQGGIWETTRVDVKRKNVKNKKND</sequence>
<keyword evidence="10 12" id="KW-0472">Membrane</keyword>
<feature type="transmembrane region" description="Helical" evidence="12">
    <location>
        <begin position="68"/>
        <end position="89"/>
    </location>
</feature>
<feature type="transmembrane region" description="Helical" evidence="12">
    <location>
        <begin position="231"/>
        <end position="249"/>
    </location>
</feature>
<dbReference type="PANTHER" id="PTHR12454:SF11">
    <property type="entry name" value="GH25683P"/>
    <property type="match status" value="1"/>
</dbReference>
<evidence type="ECO:0000256" key="1">
    <source>
        <dbReference type="ARBA" id="ARBA00004127"/>
    </source>
</evidence>
<evidence type="ECO:0000256" key="9">
    <source>
        <dbReference type="ARBA" id="ARBA00023065"/>
    </source>
</evidence>
<evidence type="ECO:0000313" key="13">
    <source>
        <dbReference type="EMBL" id="KAF6206407.1"/>
    </source>
</evidence>
<dbReference type="PANTHER" id="PTHR12454">
    <property type="entry name" value="TRIMERIC INTRACELLULAR CATION CHANNEL"/>
    <property type="match status" value="1"/>
</dbReference>
<keyword evidence="3" id="KW-0813">Transport</keyword>
<evidence type="ECO:0000313" key="14">
    <source>
        <dbReference type="Proteomes" id="UP000466442"/>
    </source>
</evidence>
<comment type="caution">
    <text evidence="13">The sequence shown here is derived from an EMBL/GenBank/DDBJ whole genome shotgun (WGS) entry which is preliminary data.</text>
</comment>
<dbReference type="GO" id="GO:0012505">
    <property type="term" value="C:endomembrane system"/>
    <property type="evidence" value="ECO:0007669"/>
    <property type="project" value="UniProtKB-SubCell"/>
</dbReference>
<dbReference type="GO" id="GO:0005267">
    <property type="term" value="F:potassium channel activity"/>
    <property type="evidence" value="ECO:0007669"/>
    <property type="project" value="UniProtKB-KW"/>
</dbReference>
<keyword evidence="11" id="KW-0407">Ion channel</keyword>
<protein>
    <submittedName>
        <fullName evidence="13">Uncharacterized protein</fullName>
    </submittedName>
</protein>
<proteinExistence type="inferred from homology"/>
<evidence type="ECO:0000256" key="10">
    <source>
        <dbReference type="ARBA" id="ARBA00023136"/>
    </source>
</evidence>
<keyword evidence="8 12" id="KW-1133">Transmembrane helix</keyword>
<evidence type="ECO:0000256" key="6">
    <source>
        <dbReference type="ARBA" id="ARBA00022826"/>
    </source>
</evidence>
<feature type="transmembrane region" description="Helical" evidence="12">
    <location>
        <begin position="101"/>
        <end position="121"/>
    </location>
</feature>
<dbReference type="OrthoDB" id="195817at2759"/>
<evidence type="ECO:0000256" key="11">
    <source>
        <dbReference type="ARBA" id="ARBA00023303"/>
    </source>
</evidence>
<keyword evidence="4" id="KW-0633">Potassium transport</keyword>
<keyword evidence="6" id="KW-0631">Potassium channel</keyword>
<dbReference type="AlphaFoldDB" id="A0A8S9XBL2"/>
<evidence type="ECO:0000256" key="7">
    <source>
        <dbReference type="ARBA" id="ARBA00022958"/>
    </source>
</evidence>
<evidence type="ECO:0000256" key="4">
    <source>
        <dbReference type="ARBA" id="ARBA00022538"/>
    </source>
</evidence>
<dbReference type="GO" id="GO:0042802">
    <property type="term" value="F:identical protein binding"/>
    <property type="evidence" value="ECO:0007669"/>
    <property type="project" value="InterPro"/>
</dbReference>
<evidence type="ECO:0000256" key="3">
    <source>
        <dbReference type="ARBA" id="ARBA00022448"/>
    </source>
</evidence>
<evidence type="ECO:0000256" key="5">
    <source>
        <dbReference type="ARBA" id="ARBA00022692"/>
    </source>
</evidence>
<dbReference type="InterPro" id="IPR007866">
    <property type="entry name" value="TRIC_channel"/>
</dbReference>
<dbReference type="Proteomes" id="UP000466442">
    <property type="component" value="Unassembled WGS sequence"/>
</dbReference>
<keyword evidence="14" id="KW-1185">Reference proteome</keyword>
<dbReference type="EMBL" id="WIXP02000008">
    <property type="protein sequence ID" value="KAF6206407.1"/>
    <property type="molecule type" value="Genomic_DNA"/>
</dbReference>
<dbReference type="GO" id="GO:0016020">
    <property type="term" value="C:membrane"/>
    <property type="evidence" value="ECO:0007669"/>
    <property type="project" value="InterPro"/>
</dbReference>
<evidence type="ECO:0000256" key="12">
    <source>
        <dbReference type="SAM" id="Phobius"/>
    </source>
</evidence>
<comment type="subcellular location">
    <subcellularLocation>
        <location evidence="1">Endomembrane system</location>
        <topology evidence="1">Multi-pass membrane protein</topology>
    </subcellularLocation>
</comment>
<keyword evidence="9" id="KW-0406">Ion transport</keyword>
<keyword evidence="5 12" id="KW-0812">Transmembrane</keyword>
<comment type="similarity">
    <text evidence="2">Belongs to the TMEM38 family.</text>
</comment>